<dbReference type="EMBL" id="BKCJ011150677">
    <property type="protein sequence ID" value="GFC94766.1"/>
    <property type="molecule type" value="Genomic_DNA"/>
</dbReference>
<feature type="compositionally biased region" description="Low complexity" evidence="1">
    <location>
        <begin position="91"/>
        <end position="102"/>
    </location>
</feature>
<reference evidence="2" key="1">
    <citation type="journal article" date="2019" name="Sci. Rep.">
        <title>Draft genome of Tanacetum cinerariifolium, the natural source of mosquito coil.</title>
        <authorList>
            <person name="Yamashiro T."/>
            <person name="Shiraishi A."/>
            <person name="Satake H."/>
            <person name="Nakayama K."/>
        </authorList>
    </citation>
    <scope>NUCLEOTIDE SEQUENCE</scope>
</reference>
<sequence>SINYVPVDAGTNSTNRSGIKDATNQEVKKDISSLRYVVLPNWAHDALLESTSSKPYEESITQVPERSGNPNPTASLSNPPADQMETLILESPIPTVSSPVPTACLNDSPEPSTSLPPNVLRIAA</sequence>
<dbReference type="AlphaFoldDB" id="A0A699SB11"/>
<accession>A0A699SB11</accession>
<gene>
    <name evidence="2" type="ORF">Tci_866736</name>
</gene>
<comment type="caution">
    <text evidence="2">The sequence shown here is derived from an EMBL/GenBank/DDBJ whole genome shotgun (WGS) entry which is preliminary data.</text>
</comment>
<name>A0A699SB11_TANCI</name>
<feature type="non-terminal residue" evidence="2">
    <location>
        <position position="1"/>
    </location>
</feature>
<protein>
    <submittedName>
        <fullName evidence="2">Uncharacterized protein</fullName>
    </submittedName>
</protein>
<evidence type="ECO:0000256" key="1">
    <source>
        <dbReference type="SAM" id="MobiDB-lite"/>
    </source>
</evidence>
<proteinExistence type="predicted"/>
<organism evidence="2">
    <name type="scientific">Tanacetum cinerariifolium</name>
    <name type="common">Dalmatian daisy</name>
    <name type="synonym">Chrysanthemum cinerariifolium</name>
    <dbReference type="NCBI Taxonomy" id="118510"/>
    <lineage>
        <taxon>Eukaryota</taxon>
        <taxon>Viridiplantae</taxon>
        <taxon>Streptophyta</taxon>
        <taxon>Embryophyta</taxon>
        <taxon>Tracheophyta</taxon>
        <taxon>Spermatophyta</taxon>
        <taxon>Magnoliopsida</taxon>
        <taxon>eudicotyledons</taxon>
        <taxon>Gunneridae</taxon>
        <taxon>Pentapetalae</taxon>
        <taxon>asterids</taxon>
        <taxon>campanulids</taxon>
        <taxon>Asterales</taxon>
        <taxon>Asteraceae</taxon>
        <taxon>Asteroideae</taxon>
        <taxon>Anthemideae</taxon>
        <taxon>Anthemidinae</taxon>
        <taxon>Tanacetum</taxon>
    </lineage>
</organism>
<feature type="compositionally biased region" description="Polar residues" evidence="1">
    <location>
        <begin position="49"/>
        <end position="80"/>
    </location>
</feature>
<feature type="region of interest" description="Disordered" evidence="1">
    <location>
        <begin position="48"/>
        <end position="124"/>
    </location>
</feature>
<evidence type="ECO:0000313" key="2">
    <source>
        <dbReference type="EMBL" id="GFC94766.1"/>
    </source>
</evidence>